<dbReference type="PRINTS" id="PR01217">
    <property type="entry name" value="PRICHEXTENSN"/>
</dbReference>
<gene>
    <name evidence="2" type="ORF">HU200_054884</name>
</gene>
<feature type="compositionally biased region" description="Polar residues" evidence="1">
    <location>
        <begin position="213"/>
        <end position="232"/>
    </location>
</feature>
<protein>
    <submittedName>
        <fullName evidence="2">Uncharacterized protein</fullName>
    </submittedName>
</protein>
<keyword evidence="3" id="KW-1185">Reference proteome</keyword>
<organism evidence="2 3">
    <name type="scientific">Digitaria exilis</name>
    <dbReference type="NCBI Taxonomy" id="1010633"/>
    <lineage>
        <taxon>Eukaryota</taxon>
        <taxon>Viridiplantae</taxon>
        <taxon>Streptophyta</taxon>
        <taxon>Embryophyta</taxon>
        <taxon>Tracheophyta</taxon>
        <taxon>Spermatophyta</taxon>
        <taxon>Magnoliopsida</taxon>
        <taxon>Liliopsida</taxon>
        <taxon>Poales</taxon>
        <taxon>Poaceae</taxon>
        <taxon>PACMAD clade</taxon>
        <taxon>Panicoideae</taxon>
        <taxon>Panicodae</taxon>
        <taxon>Paniceae</taxon>
        <taxon>Anthephorinae</taxon>
        <taxon>Digitaria</taxon>
    </lineage>
</organism>
<feature type="compositionally biased region" description="Pro residues" evidence="1">
    <location>
        <begin position="134"/>
        <end position="185"/>
    </location>
</feature>
<accession>A0A835E6I9</accession>
<feature type="compositionally biased region" description="Basic and acidic residues" evidence="1">
    <location>
        <begin position="110"/>
        <end position="124"/>
    </location>
</feature>
<comment type="caution">
    <text evidence="2">The sequence shown here is derived from an EMBL/GenBank/DDBJ whole genome shotgun (WGS) entry which is preliminary data.</text>
</comment>
<feature type="region of interest" description="Disordered" evidence="1">
    <location>
        <begin position="77"/>
        <end position="189"/>
    </location>
</feature>
<evidence type="ECO:0000256" key="1">
    <source>
        <dbReference type="SAM" id="MobiDB-lite"/>
    </source>
</evidence>
<dbReference type="Proteomes" id="UP000636709">
    <property type="component" value="Unassembled WGS sequence"/>
</dbReference>
<dbReference type="AlphaFoldDB" id="A0A835E6I9"/>
<sequence length="335" mass="35941">MEPYRMKRQRLHQLFFKFHAYAQGAINTFVPPTSTTQPRLNQVSTPRLHHHPHNTFKCSSSSATAAACRVLASTAGPAPSDTFCPPPPPRHHLYPGANPSPPSPPTPDEELPHLHLSPSREHPHLHLLPWARSAPPPPPPPGEEPPPPPPPPARSAPASTPPWPRSATTSPPPPGRGEAPRPPSPLARRPPLHLLQVLVRALHHLPPSRCSPGPSTTHPSRCTDRCSTSTPLQVHGQGAPLTASSGSRPGVPLLTSQVHGQGFHLPQPHLEVVGEHPHPSAPGGRLCGPSSAPPPLWACTKVAPAPPKRPEYRHYIVTMGCCVTQIDIEASAWVK</sequence>
<proteinExistence type="predicted"/>
<name>A0A835E6I9_9POAL</name>
<evidence type="ECO:0000313" key="3">
    <source>
        <dbReference type="Proteomes" id="UP000636709"/>
    </source>
</evidence>
<feature type="region of interest" description="Disordered" evidence="1">
    <location>
        <begin position="206"/>
        <end position="249"/>
    </location>
</feature>
<evidence type="ECO:0000313" key="2">
    <source>
        <dbReference type="EMBL" id="KAF8664136.1"/>
    </source>
</evidence>
<dbReference type="EMBL" id="JACEFO010002353">
    <property type="protein sequence ID" value="KAF8664136.1"/>
    <property type="molecule type" value="Genomic_DNA"/>
</dbReference>
<reference evidence="2" key="1">
    <citation type="submission" date="2020-07" db="EMBL/GenBank/DDBJ databases">
        <title>Genome sequence and genetic diversity analysis of an under-domesticated orphan crop, white fonio (Digitaria exilis).</title>
        <authorList>
            <person name="Bennetzen J.L."/>
            <person name="Chen S."/>
            <person name="Ma X."/>
            <person name="Wang X."/>
            <person name="Yssel A.E.J."/>
            <person name="Chaluvadi S.R."/>
            <person name="Johnson M."/>
            <person name="Gangashetty P."/>
            <person name="Hamidou F."/>
            <person name="Sanogo M.D."/>
            <person name="Zwaenepoel A."/>
            <person name="Wallace J."/>
            <person name="Van De Peer Y."/>
            <person name="Van Deynze A."/>
        </authorList>
    </citation>
    <scope>NUCLEOTIDE SEQUENCE</scope>
    <source>
        <tissue evidence="2">Leaves</tissue>
    </source>
</reference>